<dbReference type="AlphaFoldDB" id="A0A6J7DFV9"/>
<dbReference type="EMBL" id="CAFBLO010000046">
    <property type="protein sequence ID" value="CAB4867745.1"/>
    <property type="molecule type" value="Genomic_DNA"/>
</dbReference>
<feature type="transmembrane region" description="Helical" evidence="2">
    <location>
        <begin position="147"/>
        <end position="167"/>
    </location>
</feature>
<keyword evidence="2" id="KW-0472">Membrane</keyword>
<organism evidence="4">
    <name type="scientific">freshwater metagenome</name>
    <dbReference type="NCBI Taxonomy" id="449393"/>
    <lineage>
        <taxon>unclassified sequences</taxon>
        <taxon>metagenomes</taxon>
        <taxon>ecological metagenomes</taxon>
    </lineage>
</organism>
<reference evidence="4" key="1">
    <citation type="submission" date="2020-05" db="EMBL/GenBank/DDBJ databases">
        <authorList>
            <person name="Chiriac C."/>
            <person name="Salcher M."/>
            <person name="Ghai R."/>
            <person name="Kavagutti S V."/>
        </authorList>
    </citation>
    <scope>NUCLEOTIDE SEQUENCE</scope>
</reference>
<gene>
    <name evidence="3" type="ORF">UFOPK1961_00915</name>
    <name evidence="4" type="ORF">UFOPK3364_00583</name>
</gene>
<keyword evidence="2" id="KW-1133">Transmembrane helix</keyword>
<sequence>MKALRTFLKSTASRPALRFAKKHTARAWGSNPSSRFSVDSVESGLGPTVTLIVGGLLWLVYLAPSLRDRHESRTIERNARRISATTQDLGIRSRTPMNEMSTRELVEHRRELERLARATDRHAERAQRQAVFAASPTAAARHRTMKLCLTFVIVVSMAGAGFAFYLAAWSPLVLAAGFGLLAVIGLVAVNTAGVPVAKHVAARTRVVDTVDVDETWTPIRTPPVHVSIPDGAGLIVTEEHAKAIAARERAARIREQAARASQPGFAADPRFTEPAIETESETTGTFDINAALRARRAN</sequence>
<feature type="transmembrane region" description="Helical" evidence="2">
    <location>
        <begin position="173"/>
        <end position="197"/>
    </location>
</feature>
<feature type="transmembrane region" description="Helical" evidence="2">
    <location>
        <begin position="44"/>
        <end position="63"/>
    </location>
</feature>
<feature type="coiled-coil region" evidence="1">
    <location>
        <begin position="98"/>
        <end position="129"/>
    </location>
</feature>
<evidence type="ECO:0000313" key="4">
    <source>
        <dbReference type="EMBL" id="CAB4867745.1"/>
    </source>
</evidence>
<protein>
    <submittedName>
        <fullName evidence="4">Unannotated protein</fullName>
    </submittedName>
</protein>
<keyword evidence="1" id="KW-0175">Coiled coil</keyword>
<evidence type="ECO:0000256" key="2">
    <source>
        <dbReference type="SAM" id="Phobius"/>
    </source>
</evidence>
<name>A0A6J7DFV9_9ZZZZ</name>
<keyword evidence="2" id="KW-0812">Transmembrane</keyword>
<evidence type="ECO:0000256" key="1">
    <source>
        <dbReference type="SAM" id="Coils"/>
    </source>
</evidence>
<dbReference type="EMBL" id="CAEZVJ010000108">
    <property type="protein sequence ID" value="CAB4633407.1"/>
    <property type="molecule type" value="Genomic_DNA"/>
</dbReference>
<accession>A0A6J7DFV9</accession>
<proteinExistence type="predicted"/>
<evidence type="ECO:0000313" key="3">
    <source>
        <dbReference type="EMBL" id="CAB4633407.1"/>
    </source>
</evidence>